<protein>
    <submittedName>
        <fullName evidence="6">Serine/threonine phosphatase, family</fullName>
    </submittedName>
</protein>
<evidence type="ECO:0000256" key="1">
    <source>
        <dbReference type="ARBA" id="ARBA00022723"/>
    </source>
</evidence>
<keyword evidence="1" id="KW-0479">Metal-binding</keyword>
<evidence type="ECO:0000256" key="2">
    <source>
        <dbReference type="ARBA" id="ARBA00022801"/>
    </source>
</evidence>
<dbReference type="OrthoDB" id="10264738at2759"/>
<organism evidence="6 7">
    <name type="scientific">Carpediemonas membranifera</name>
    <dbReference type="NCBI Taxonomy" id="201153"/>
    <lineage>
        <taxon>Eukaryota</taxon>
        <taxon>Metamonada</taxon>
        <taxon>Carpediemonas-like organisms</taxon>
        <taxon>Carpediemonas</taxon>
    </lineage>
</organism>
<keyword evidence="7" id="KW-1185">Reference proteome</keyword>
<keyword evidence="2 4" id="KW-0378">Hydrolase</keyword>
<dbReference type="CDD" id="cd00143">
    <property type="entry name" value="PP2Cc"/>
    <property type="match status" value="1"/>
</dbReference>
<name>A0A8J6ATZ1_9EUKA</name>
<keyword evidence="3 4" id="KW-0904">Protein phosphatase</keyword>
<dbReference type="SMART" id="SM00331">
    <property type="entry name" value="PP2C_SIG"/>
    <property type="match status" value="1"/>
</dbReference>
<proteinExistence type="inferred from homology"/>
<evidence type="ECO:0000256" key="3">
    <source>
        <dbReference type="ARBA" id="ARBA00022912"/>
    </source>
</evidence>
<dbReference type="GO" id="GO:0046872">
    <property type="term" value="F:metal ion binding"/>
    <property type="evidence" value="ECO:0007669"/>
    <property type="project" value="UniProtKB-KW"/>
</dbReference>
<dbReference type="SMART" id="SM00332">
    <property type="entry name" value="PP2Cc"/>
    <property type="match status" value="1"/>
</dbReference>
<dbReference type="SUPFAM" id="SSF81606">
    <property type="entry name" value="PP2C-like"/>
    <property type="match status" value="1"/>
</dbReference>
<dbReference type="PANTHER" id="PTHR13832:SF827">
    <property type="entry name" value="PROTEIN PHOSPHATASE 1L"/>
    <property type="match status" value="1"/>
</dbReference>
<gene>
    <name evidence="6" type="ORF">J8273_4441</name>
</gene>
<comment type="similarity">
    <text evidence="4">Belongs to the PP2C family.</text>
</comment>
<evidence type="ECO:0000313" key="6">
    <source>
        <dbReference type="EMBL" id="KAG9394078.1"/>
    </source>
</evidence>
<accession>A0A8J6ATZ1</accession>
<evidence type="ECO:0000256" key="4">
    <source>
        <dbReference type="RuleBase" id="RU003465"/>
    </source>
</evidence>
<reference evidence="6" key="1">
    <citation type="submission" date="2021-05" db="EMBL/GenBank/DDBJ databases">
        <title>A free-living protist that lacks canonical eukaryotic 1 DNA replication and segregation systems.</title>
        <authorList>
            <person name="Salas-Leiva D.E."/>
            <person name="Tromer E.C."/>
            <person name="Curtis B.A."/>
            <person name="Jerlstrom-Hultqvist J."/>
            <person name="Kolisko M."/>
            <person name="Yi Z."/>
            <person name="Salas-Leiva J.S."/>
            <person name="Gallot-Lavallee L."/>
            <person name="Kops G.J.P.L."/>
            <person name="Archibald J.M."/>
            <person name="Simpson A.G.B."/>
            <person name="Roger A.J."/>
        </authorList>
    </citation>
    <scope>NUCLEOTIDE SEQUENCE</scope>
    <source>
        <strain evidence="6">BICM</strain>
    </source>
</reference>
<dbReference type="Pfam" id="PF00481">
    <property type="entry name" value="PP2C"/>
    <property type="match status" value="1"/>
</dbReference>
<dbReference type="Proteomes" id="UP000717585">
    <property type="component" value="Unassembled WGS sequence"/>
</dbReference>
<feature type="domain" description="PPM-type phosphatase" evidence="5">
    <location>
        <begin position="36"/>
        <end position="305"/>
    </location>
</feature>
<dbReference type="PANTHER" id="PTHR13832">
    <property type="entry name" value="PROTEIN PHOSPHATASE 2C"/>
    <property type="match status" value="1"/>
</dbReference>
<dbReference type="PROSITE" id="PS51746">
    <property type="entry name" value="PPM_2"/>
    <property type="match status" value="1"/>
</dbReference>
<evidence type="ECO:0000259" key="5">
    <source>
        <dbReference type="PROSITE" id="PS51746"/>
    </source>
</evidence>
<dbReference type="InterPro" id="IPR015655">
    <property type="entry name" value="PP2C"/>
</dbReference>
<evidence type="ECO:0000313" key="7">
    <source>
        <dbReference type="Proteomes" id="UP000717585"/>
    </source>
</evidence>
<dbReference type="EMBL" id="JAHDYR010000017">
    <property type="protein sequence ID" value="KAG9394078.1"/>
    <property type="molecule type" value="Genomic_DNA"/>
</dbReference>
<dbReference type="Gene3D" id="3.60.40.10">
    <property type="entry name" value="PPM-type phosphatase domain"/>
    <property type="match status" value="1"/>
</dbReference>
<sequence length="306" mass="33153">MDTLVPEREDEGEVIVIDNATLTQGISSTTTIHGHECAMSSVLGPRESNEDAHQLCDLNMYLPSSYEGKYSFLGIFDGHGGDEASRFAAASLPKMLAKNKNLEVNPTKALELAFQYTDRSFAREHYHNSFAGSTAIVSLLVTNEEGTKLYVANAGDCRGILVRKGSIERLTTDHSPLNPAEYKRITDAGGSIITETFTHPSRGNVSVGRVAGVLSVARGIGDLSLKPYISSKPDVTVVDVNDDTDFVIMACDGLWDVFGDEEVGKEFKARLAEGKTMEDALKSLCEEAVCDRDSTDNVTAVALRLH</sequence>
<dbReference type="AlphaFoldDB" id="A0A8J6ATZ1"/>
<dbReference type="InterPro" id="IPR036457">
    <property type="entry name" value="PPM-type-like_dom_sf"/>
</dbReference>
<comment type="caution">
    <text evidence="6">The sequence shown here is derived from an EMBL/GenBank/DDBJ whole genome shotgun (WGS) entry which is preliminary data.</text>
</comment>
<dbReference type="GO" id="GO:0004722">
    <property type="term" value="F:protein serine/threonine phosphatase activity"/>
    <property type="evidence" value="ECO:0007669"/>
    <property type="project" value="InterPro"/>
</dbReference>
<dbReference type="InterPro" id="IPR000222">
    <property type="entry name" value="PP2C_BS"/>
</dbReference>
<dbReference type="PROSITE" id="PS01032">
    <property type="entry name" value="PPM_1"/>
    <property type="match status" value="1"/>
</dbReference>
<dbReference type="InterPro" id="IPR001932">
    <property type="entry name" value="PPM-type_phosphatase-like_dom"/>
</dbReference>